<dbReference type="Pfam" id="PF14707">
    <property type="entry name" value="Sulfatase_C"/>
    <property type="match status" value="1"/>
</dbReference>
<keyword evidence="4" id="KW-0106">Calcium</keyword>
<accession>A0ABT4PJX5</accession>
<name>A0ABT4PJX5_9BACT</name>
<reference evidence="7" key="1">
    <citation type="submission" date="2022-12" db="EMBL/GenBank/DDBJ databases">
        <title>Phocaeicola acetigenes sp. nov., isolated feces from a healthy human.</title>
        <authorList>
            <person name="Do H."/>
            <person name="Ha Y.B."/>
            <person name="Kim J.-S."/>
            <person name="Suh M.K."/>
            <person name="Kim H.S."/>
            <person name="Lee J.-S."/>
        </authorList>
    </citation>
    <scope>NUCLEOTIDE SEQUENCE</scope>
    <source>
        <strain evidence="7">KGMB11183</strain>
    </source>
</reference>
<dbReference type="PROSITE" id="PS00523">
    <property type="entry name" value="SULFATASE_1"/>
    <property type="match status" value="1"/>
</dbReference>
<dbReference type="CDD" id="cd16026">
    <property type="entry name" value="GALNS_like"/>
    <property type="match status" value="1"/>
</dbReference>
<organism evidence="7 8">
    <name type="scientific">Phocaeicola acetigenes</name>
    <dbReference type="NCBI Taxonomy" id="3016083"/>
    <lineage>
        <taxon>Bacteria</taxon>
        <taxon>Pseudomonadati</taxon>
        <taxon>Bacteroidota</taxon>
        <taxon>Bacteroidia</taxon>
        <taxon>Bacteroidales</taxon>
        <taxon>Bacteroidaceae</taxon>
        <taxon>Phocaeicola</taxon>
    </lineage>
</organism>
<comment type="similarity">
    <text evidence="1">Belongs to the sulfatase family.</text>
</comment>
<evidence type="ECO:0000313" key="7">
    <source>
        <dbReference type="EMBL" id="MCZ8373289.1"/>
    </source>
</evidence>
<feature type="chain" id="PRO_5045682257" evidence="5">
    <location>
        <begin position="21"/>
        <end position="458"/>
    </location>
</feature>
<dbReference type="Gene3D" id="3.30.1120.10">
    <property type="match status" value="1"/>
</dbReference>
<evidence type="ECO:0000256" key="4">
    <source>
        <dbReference type="ARBA" id="ARBA00022837"/>
    </source>
</evidence>
<dbReference type="SUPFAM" id="SSF53649">
    <property type="entry name" value="Alkaline phosphatase-like"/>
    <property type="match status" value="1"/>
</dbReference>
<dbReference type="Proteomes" id="UP001141933">
    <property type="component" value="Unassembled WGS sequence"/>
</dbReference>
<feature type="signal peptide" evidence="5">
    <location>
        <begin position="1"/>
        <end position="20"/>
    </location>
</feature>
<dbReference type="InterPro" id="IPR050738">
    <property type="entry name" value="Sulfatase"/>
</dbReference>
<dbReference type="PANTHER" id="PTHR42693">
    <property type="entry name" value="ARYLSULFATASE FAMILY MEMBER"/>
    <property type="match status" value="1"/>
</dbReference>
<keyword evidence="5" id="KW-0732">Signal</keyword>
<dbReference type="PROSITE" id="PS00149">
    <property type="entry name" value="SULFATASE_2"/>
    <property type="match status" value="1"/>
</dbReference>
<dbReference type="RefSeq" id="WP_269878604.1">
    <property type="nucleotide sequence ID" value="NZ_JAPZVM010000010.1"/>
</dbReference>
<evidence type="ECO:0000259" key="6">
    <source>
        <dbReference type="Pfam" id="PF00884"/>
    </source>
</evidence>
<dbReference type="InterPro" id="IPR017850">
    <property type="entry name" value="Alkaline_phosphatase_core_sf"/>
</dbReference>
<evidence type="ECO:0000256" key="3">
    <source>
        <dbReference type="ARBA" id="ARBA00022801"/>
    </source>
</evidence>
<gene>
    <name evidence="7" type="ORF">O6P32_11320</name>
</gene>
<keyword evidence="8" id="KW-1185">Reference proteome</keyword>
<dbReference type="EMBL" id="JAPZVM010000010">
    <property type="protein sequence ID" value="MCZ8373289.1"/>
    <property type="molecule type" value="Genomic_DNA"/>
</dbReference>
<dbReference type="InterPro" id="IPR024607">
    <property type="entry name" value="Sulfatase_CS"/>
</dbReference>
<evidence type="ECO:0000256" key="2">
    <source>
        <dbReference type="ARBA" id="ARBA00022723"/>
    </source>
</evidence>
<evidence type="ECO:0000313" key="8">
    <source>
        <dbReference type="Proteomes" id="UP001141933"/>
    </source>
</evidence>
<protein>
    <submittedName>
        <fullName evidence="7">Sulfatase</fullName>
    </submittedName>
</protein>
<evidence type="ECO:0000256" key="1">
    <source>
        <dbReference type="ARBA" id="ARBA00008779"/>
    </source>
</evidence>
<dbReference type="InterPro" id="IPR000917">
    <property type="entry name" value="Sulfatase_N"/>
</dbReference>
<comment type="caution">
    <text evidence="7">The sequence shown here is derived from an EMBL/GenBank/DDBJ whole genome shotgun (WGS) entry which is preliminary data.</text>
</comment>
<evidence type="ECO:0000256" key="5">
    <source>
        <dbReference type="SAM" id="SignalP"/>
    </source>
</evidence>
<dbReference type="Gene3D" id="3.40.720.10">
    <property type="entry name" value="Alkaline Phosphatase, subunit A"/>
    <property type="match status" value="1"/>
</dbReference>
<feature type="domain" description="Sulfatase N-terminal" evidence="6">
    <location>
        <begin position="26"/>
        <end position="340"/>
    </location>
</feature>
<keyword evidence="2" id="KW-0479">Metal-binding</keyword>
<proteinExistence type="inferred from homology"/>
<dbReference type="PANTHER" id="PTHR42693:SF53">
    <property type="entry name" value="ENDO-4-O-SULFATASE"/>
    <property type="match status" value="1"/>
</dbReference>
<dbReference type="Pfam" id="PF00884">
    <property type="entry name" value="Sulfatase"/>
    <property type="match status" value="1"/>
</dbReference>
<keyword evidence="3" id="KW-0378">Hydrolase</keyword>
<sequence length="458" mass="51316">MIEKLMITSIALSCIGSAWASTEKQPNIIVINCDDMGYGDLSCFGNPTIKTPHLDRMAVEGQKWSSFYVSSSVSSPSRAGLLTGRLGVRTGMYGNERGVLYPDSPEGLPAEEITIPELLKNAGYHTACIGKWHLGHLPGYRPLDHGFDYFYGMLFSNDMSRKEQVKLGNVNYPYELVVYEQEKEIEREPDQTLLTKRLTDKALRYIDTHQANPFFLYLAHPMPHFPVYASEPFQGESDGGNYGDTIEEIDWSVGCILDKLKELGLDKHTLVIFTSDNGPWLPYKGQAGSAGPLKDGKNSHYEGGFRVPCIMWGDMISPGHVTQMGSTLDLFPTCCELAGVDLPSGVVYDGKSLVGVLGNSKEQSLRDEFYFYRGSLLYAARKGKYKLHYMDKSAYGNDKIVFYDTPKLYDLSTDSEEQYDVANVHPEVVAEINRMVEKHRSSFSVAESIFDKRKDVKK</sequence>